<comment type="similarity">
    <text evidence="1">Belongs to the peptidase C14B family.</text>
</comment>
<dbReference type="InterPro" id="IPR050452">
    <property type="entry name" value="Metacaspase"/>
</dbReference>
<dbReference type="Pfam" id="PF00656">
    <property type="entry name" value="Peptidase_C14"/>
    <property type="match status" value="1"/>
</dbReference>
<organism evidence="3 4">
    <name type="scientific">Marasmiellus scandens</name>
    <dbReference type="NCBI Taxonomy" id="2682957"/>
    <lineage>
        <taxon>Eukaryota</taxon>
        <taxon>Fungi</taxon>
        <taxon>Dikarya</taxon>
        <taxon>Basidiomycota</taxon>
        <taxon>Agaricomycotina</taxon>
        <taxon>Agaricomycetes</taxon>
        <taxon>Agaricomycetidae</taxon>
        <taxon>Agaricales</taxon>
        <taxon>Marasmiineae</taxon>
        <taxon>Omphalotaceae</taxon>
        <taxon>Marasmiellus</taxon>
    </lineage>
</organism>
<proteinExistence type="inferred from homology"/>
<dbReference type="PANTHER" id="PTHR48104">
    <property type="entry name" value="METACASPASE-4"/>
    <property type="match status" value="1"/>
</dbReference>
<gene>
    <name evidence="3" type="ORF">VKT23_008207</name>
</gene>
<dbReference type="PANTHER" id="PTHR48104:SF30">
    <property type="entry name" value="METACASPASE-1"/>
    <property type="match status" value="1"/>
</dbReference>
<name>A0ABR1JIQ3_9AGAR</name>
<evidence type="ECO:0000313" key="4">
    <source>
        <dbReference type="Proteomes" id="UP001498398"/>
    </source>
</evidence>
<reference evidence="3 4" key="1">
    <citation type="submission" date="2024-01" db="EMBL/GenBank/DDBJ databases">
        <title>A draft genome for the cacao thread blight pathogen Marasmiellus scandens.</title>
        <authorList>
            <person name="Baruah I.K."/>
            <person name="Leung J."/>
            <person name="Bukari Y."/>
            <person name="Amoako-Attah I."/>
            <person name="Meinhardt L.W."/>
            <person name="Bailey B.A."/>
            <person name="Cohen S.P."/>
        </authorList>
    </citation>
    <scope>NUCLEOTIDE SEQUENCE [LARGE SCALE GENOMIC DNA]</scope>
    <source>
        <strain evidence="3 4">GH-19</strain>
    </source>
</reference>
<comment type="caution">
    <text evidence="3">The sequence shown here is derived from an EMBL/GenBank/DDBJ whole genome shotgun (WGS) entry which is preliminary data.</text>
</comment>
<dbReference type="Proteomes" id="UP001498398">
    <property type="component" value="Unassembled WGS sequence"/>
</dbReference>
<sequence length="632" mass="70748">MAPKEGLVKKFSLHENSESRSRIVFLVNEDATRAGIISNFESHFIKNSEINCEDAMVFFFAGHGSRVDAPDGWRTSDGKIETYCPYDDGTKDTNGHYIPGIPDLTMKALIRKLAAKKGNNIVIIFDSCHSGGIVRLPAGDQKLYPRYNRNSCPFPINFSDRELYWEPDVGQSGHLSSYVLLSACRQEEQAYEVERNGKYYGAFTNALIERLFNINSKLSYLELIDGLSELTGQHPQCEGVNKNRIVFRMEEVGDFKGMFELRYGSKGKFIVEAGRVHGVSEGSKFRILTQDLSPVGYLVVQTVDVERSTLIRQQGDTLEIPQAAKASILDGGDNLAILQYFVDHASAKRAQRLLAPILVPDGGKNVSHSKTRFRRTSHKSKAAISLTVSNTHLNVKRHDPLILNYSSEIISIPLALANKNLWSIMNRISNFRFHLGRYHISSDALLNDVSTADGETVPGITMNLYRLTCKGTWWIPEDENKNLFQNNIASLEAEPGAKYGIQILNHSEHNFFAYLFCFDPSYYCIEKWYEPASKDMAAPLKSAAPLDRSSGITVGYGAGGGDFIEFYLDEDESSSTTFLKLFVCTKYVDMGHLEQDSVYEDTISRHGVRTPHSSATWGSWLTAVTIRKKGSL</sequence>
<dbReference type="Gene3D" id="3.40.50.1460">
    <property type="match status" value="1"/>
</dbReference>
<accession>A0ABR1JIQ3</accession>
<evidence type="ECO:0000259" key="2">
    <source>
        <dbReference type="Pfam" id="PF00656"/>
    </source>
</evidence>
<evidence type="ECO:0000256" key="1">
    <source>
        <dbReference type="ARBA" id="ARBA00009005"/>
    </source>
</evidence>
<evidence type="ECO:0000313" key="3">
    <source>
        <dbReference type="EMBL" id="KAK7461775.1"/>
    </source>
</evidence>
<feature type="domain" description="Peptidase C14 caspase" evidence="2">
    <location>
        <begin position="28"/>
        <end position="225"/>
    </location>
</feature>
<protein>
    <recommendedName>
        <fullName evidence="2">Peptidase C14 caspase domain-containing protein</fullName>
    </recommendedName>
</protein>
<dbReference type="EMBL" id="JBANRG010000012">
    <property type="protein sequence ID" value="KAK7461775.1"/>
    <property type="molecule type" value="Genomic_DNA"/>
</dbReference>
<keyword evidence="4" id="KW-1185">Reference proteome</keyword>
<dbReference type="InterPro" id="IPR011600">
    <property type="entry name" value="Pept_C14_caspase"/>
</dbReference>